<dbReference type="WBParaSite" id="PSAMB.scaffold929size38470.g9795.t1">
    <property type="protein sequence ID" value="PSAMB.scaffold929size38470.g9795.t1"/>
    <property type="gene ID" value="PSAMB.scaffold929size38470.g9795"/>
</dbReference>
<reference evidence="3" key="1">
    <citation type="submission" date="2022-11" db="UniProtKB">
        <authorList>
            <consortium name="WormBaseParasite"/>
        </authorList>
    </citation>
    <scope>IDENTIFICATION</scope>
</reference>
<organism evidence="2 3">
    <name type="scientific">Plectus sambesii</name>
    <dbReference type="NCBI Taxonomy" id="2011161"/>
    <lineage>
        <taxon>Eukaryota</taxon>
        <taxon>Metazoa</taxon>
        <taxon>Ecdysozoa</taxon>
        <taxon>Nematoda</taxon>
        <taxon>Chromadorea</taxon>
        <taxon>Plectida</taxon>
        <taxon>Plectina</taxon>
        <taxon>Plectoidea</taxon>
        <taxon>Plectidae</taxon>
        <taxon>Plectus</taxon>
    </lineage>
</organism>
<proteinExistence type="predicted"/>
<keyword evidence="2" id="KW-1185">Reference proteome</keyword>
<feature type="signal peptide" evidence="1">
    <location>
        <begin position="1"/>
        <end position="24"/>
    </location>
</feature>
<protein>
    <submittedName>
        <fullName evidence="3">Uncharacterized protein</fullName>
    </submittedName>
</protein>
<accession>A0A914XS23</accession>
<evidence type="ECO:0000313" key="3">
    <source>
        <dbReference type="WBParaSite" id="PSAMB.scaffold929size38470.g9795.t1"/>
    </source>
</evidence>
<name>A0A914XS23_9BILA</name>
<dbReference type="AlphaFoldDB" id="A0A914XS23"/>
<evidence type="ECO:0000313" key="2">
    <source>
        <dbReference type="Proteomes" id="UP000887566"/>
    </source>
</evidence>
<dbReference type="Proteomes" id="UP000887566">
    <property type="component" value="Unplaced"/>
</dbReference>
<keyword evidence="1" id="KW-0732">Signal</keyword>
<evidence type="ECO:0000256" key="1">
    <source>
        <dbReference type="SAM" id="SignalP"/>
    </source>
</evidence>
<sequence length="74" mass="8290">MTSALLISLLICSLVASLTRPSEGVPLRQIVKRRVGVRLPHLAQSLSQKQMATLMKTIALKKTIHGFYNFFHTK</sequence>
<feature type="chain" id="PRO_5037089989" evidence="1">
    <location>
        <begin position="25"/>
        <end position="74"/>
    </location>
</feature>